<dbReference type="PANTHER" id="PTHR34825:SF1">
    <property type="entry name" value="AAA-ATPASE-LIKE DOMAIN-CONTAINING PROTEIN"/>
    <property type="match status" value="1"/>
</dbReference>
<dbReference type="SUPFAM" id="SSF52540">
    <property type="entry name" value="P-loop containing nucleoside triphosphate hydrolases"/>
    <property type="match status" value="1"/>
</dbReference>
<dbReference type="RefSeq" id="WP_070101366.1">
    <property type="nucleotide sequence ID" value="NZ_BLYK01000019.1"/>
</dbReference>
<protein>
    <submittedName>
        <fullName evidence="2">Predicted AAA-ATPase</fullName>
    </submittedName>
</protein>
<dbReference type="InterPro" id="IPR018631">
    <property type="entry name" value="AAA-ATPase-like_dom"/>
</dbReference>
<dbReference type="InterPro" id="IPR027417">
    <property type="entry name" value="P-loop_NTPase"/>
</dbReference>
<dbReference type="Pfam" id="PF09820">
    <property type="entry name" value="AAA-ATPase_like"/>
    <property type="match status" value="1"/>
</dbReference>
<dbReference type="Proteomes" id="UP000095679">
    <property type="component" value="Unassembled WGS sequence"/>
</dbReference>
<dbReference type="EMBL" id="CYZL01000007">
    <property type="protein sequence ID" value="CUO01459.1"/>
    <property type="molecule type" value="Genomic_DNA"/>
</dbReference>
<reference evidence="2 3" key="1">
    <citation type="submission" date="2015-09" db="EMBL/GenBank/DDBJ databases">
        <authorList>
            <consortium name="Pathogen Informatics"/>
        </authorList>
    </citation>
    <scope>NUCLEOTIDE SEQUENCE [LARGE SCALE GENOMIC DNA]</scope>
    <source>
        <strain evidence="2 3">2789STDY5834835</strain>
    </source>
</reference>
<dbReference type="AlphaFoldDB" id="A0A174BMK7"/>
<feature type="domain" description="AAA-ATPase-like" evidence="1">
    <location>
        <begin position="14"/>
        <end position="237"/>
    </location>
</feature>
<proteinExistence type="predicted"/>
<evidence type="ECO:0000259" key="1">
    <source>
        <dbReference type="Pfam" id="PF09820"/>
    </source>
</evidence>
<organism evidence="2 3">
    <name type="scientific">Anaerobutyricum hallii</name>
    <dbReference type="NCBI Taxonomy" id="39488"/>
    <lineage>
        <taxon>Bacteria</taxon>
        <taxon>Bacillati</taxon>
        <taxon>Bacillota</taxon>
        <taxon>Clostridia</taxon>
        <taxon>Lachnospirales</taxon>
        <taxon>Lachnospiraceae</taxon>
        <taxon>Anaerobutyricum</taxon>
    </lineage>
</organism>
<evidence type="ECO:0000313" key="3">
    <source>
        <dbReference type="Proteomes" id="UP000095679"/>
    </source>
</evidence>
<gene>
    <name evidence="2" type="ORF">ERS852450_01007</name>
</gene>
<dbReference type="PANTHER" id="PTHR34825">
    <property type="entry name" value="CONSERVED PROTEIN, WITH A WEAK D-GALACTARATE DEHYDRATASE/ALTRONATE HYDROLASE DOMAIN"/>
    <property type="match status" value="1"/>
</dbReference>
<dbReference type="InterPro" id="IPR012547">
    <property type="entry name" value="PDDEXK_9"/>
</dbReference>
<accession>A0A174BMK7</accession>
<dbReference type="Pfam" id="PF08011">
    <property type="entry name" value="PDDEXK_9"/>
    <property type="match status" value="1"/>
</dbReference>
<name>A0A174BMK7_9FIRM</name>
<sequence length="566" mass="65950">MDKENTFISQIRIPVGNSNFQEIREKDLYYVDKTGFISELLNYTDKVQLITRPRRFGKTLMMSMLKCFFDIEQDNRVLFSGLEIGRNKVLCAEWMNQCPVVFLTFKEIEGLDFESAYDCLKDVLAEIFNQYSFILDADNVNDYDRKLFTNLQNGMASKMEVKKSLKLLTRLLYAHYNKQVIILLDEYDVPLAKAHERGYYEEMLDLMRGMLQVLKDNDCLNFAVLTGCLRVSKESVFTGVNNFSTSSIISKNFNRYFGFTEKDVQQLLKDFGMSEQYSLVKEWYDGYNFGSVDMYCPWDVTCYVMDYVRSKRQMPACYWAGSSDNSIIRTFIDKYRNLIKTDFEKLLNGEVVRKQVSLNLTYDELQDSVDNFWSVLLLSGYLTTERNDDYYEMATEDGGVFSLKIPNTEVREIFINTIDKWMQAASGKLWDISKLINAIWEKDIDVMSQEITNILRKTISYFDYSENFYHAFLAGILSGAGQVVKTNPETGMGRSDIILEDSDNSRVVIFELKRTKEEKQLEAFCEQALTQIKNMGYADEYADDYNEIICYGISFYKKKCLVKVEN</sequence>
<evidence type="ECO:0000313" key="2">
    <source>
        <dbReference type="EMBL" id="CUO01459.1"/>
    </source>
</evidence>